<proteinExistence type="predicted"/>
<dbReference type="HOGENOM" id="CLU_2908393_0_0_1"/>
<organism evidence="1 2">
    <name type="scientific">Setaria italica</name>
    <name type="common">Foxtail millet</name>
    <name type="synonym">Panicum italicum</name>
    <dbReference type="NCBI Taxonomy" id="4555"/>
    <lineage>
        <taxon>Eukaryota</taxon>
        <taxon>Viridiplantae</taxon>
        <taxon>Streptophyta</taxon>
        <taxon>Embryophyta</taxon>
        <taxon>Tracheophyta</taxon>
        <taxon>Spermatophyta</taxon>
        <taxon>Magnoliopsida</taxon>
        <taxon>Liliopsida</taxon>
        <taxon>Poales</taxon>
        <taxon>Poaceae</taxon>
        <taxon>PACMAD clade</taxon>
        <taxon>Panicoideae</taxon>
        <taxon>Panicodae</taxon>
        <taxon>Paniceae</taxon>
        <taxon>Cenchrinae</taxon>
        <taxon>Setaria</taxon>
    </lineage>
</organism>
<protein>
    <submittedName>
        <fullName evidence="1">Uncharacterized protein</fullName>
    </submittedName>
</protein>
<name>K3YF97_SETIT</name>
<accession>K3YF97</accession>
<evidence type="ECO:0000313" key="2">
    <source>
        <dbReference type="Proteomes" id="UP000004995"/>
    </source>
</evidence>
<reference evidence="2" key="1">
    <citation type="journal article" date="2012" name="Nat. Biotechnol.">
        <title>Reference genome sequence of the model plant Setaria.</title>
        <authorList>
            <person name="Bennetzen J.L."/>
            <person name="Schmutz J."/>
            <person name="Wang H."/>
            <person name="Percifield R."/>
            <person name="Hawkins J."/>
            <person name="Pontaroli A.C."/>
            <person name="Estep M."/>
            <person name="Feng L."/>
            <person name="Vaughn J.N."/>
            <person name="Grimwood J."/>
            <person name="Jenkins J."/>
            <person name="Barry K."/>
            <person name="Lindquist E."/>
            <person name="Hellsten U."/>
            <person name="Deshpande S."/>
            <person name="Wang X."/>
            <person name="Wu X."/>
            <person name="Mitros T."/>
            <person name="Triplett J."/>
            <person name="Yang X."/>
            <person name="Ye C.Y."/>
            <person name="Mauro-Herrera M."/>
            <person name="Wang L."/>
            <person name="Li P."/>
            <person name="Sharma M."/>
            <person name="Sharma R."/>
            <person name="Ronald P.C."/>
            <person name="Panaud O."/>
            <person name="Kellogg E.A."/>
            <person name="Brutnell T.P."/>
            <person name="Doust A.N."/>
            <person name="Tuskan G.A."/>
            <person name="Rokhsar D."/>
            <person name="Devos K.M."/>
        </authorList>
    </citation>
    <scope>NUCLEOTIDE SEQUENCE [LARGE SCALE GENOMIC DNA]</scope>
    <source>
        <strain evidence="2">cv. Yugu1</strain>
    </source>
</reference>
<keyword evidence="2" id="KW-1185">Reference proteome</keyword>
<dbReference type="InParanoid" id="K3YF97"/>
<dbReference type="Proteomes" id="UP000004995">
    <property type="component" value="Unassembled WGS sequence"/>
</dbReference>
<dbReference type="Gramene" id="KQK99531">
    <property type="protein sequence ID" value="KQK99531"/>
    <property type="gene ID" value="SETIT_012915mg"/>
</dbReference>
<sequence length="62" mass="6792">MASIVFAKPGDARWTVVPLLRQLAGRFGLPGGAVRRGVEHVGVPIHCGWRHIHIHQSRGFSV</sequence>
<dbReference type="AlphaFoldDB" id="K3YF97"/>
<dbReference type="EMBL" id="AGNK02004554">
    <property type="status" value="NOT_ANNOTATED_CDS"/>
    <property type="molecule type" value="Genomic_DNA"/>
</dbReference>
<evidence type="ECO:0000313" key="1">
    <source>
        <dbReference type="EnsemblPlants" id="KQK99531"/>
    </source>
</evidence>
<dbReference type="EnsemblPlants" id="KQK99531">
    <property type="protein sequence ID" value="KQK99531"/>
    <property type="gene ID" value="SETIT_012915mg"/>
</dbReference>
<reference evidence="1" key="2">
    <citation type="submission" date="2018-08" db="UniProtKB">
        <authorList>
            <consortium name="EnsemblPlants"/>
        </authorList>
    </citation>
    <scope>IDENTIFICATION</scope>
    <source>
        <strain evidence="1">Yugu1</strain>
    </source>
</reference>